<evidence type="ECO:0000313" key="2">
    <source>
        <dbReference type="EMBL" id="REL28105.1"/>
    </source>
</evidence>
<dbReference type="AlphaFoldDB" id="A0A3E0TVW1"/>
<dbReference type="Proteomes" id="UP000256478">
    <property type="component" value="Unassembled WGS sequence"/>
</dbReference>
<protein>
    <submittedName>
        <fullName evidence="2">Uncharacterized protein</fullName>
    </submittedName>
</protein>
<organism evidence="2 3">
    <name type="scientific">Thalassotalea euphylliae</name>
    <dbReference type="NCBI Taxonomy" id="1655234"/>
    <lineage>
        <taxon>Bacteria</taxon>
        <taxon>Pseudomonadati</taxon>
        <taxon>Pseudomonadota</taxon>
        <taxon>Gammaproteobacteria</taxon>
        <taxon>Alteromonadales</taxon>
        <taxon>Colwelliaceae</taxon>
        <taxon>Thalassotalea</taxon>
    </lineage>
</organism>
<dbReference type="Pfam" id="PF06062">
    <property type="entry name" value="UPF0231"/>
    <property type="match status" value="1"/>
</dbReference>
<sequence>MEYEFRHDPISGQAKALFSLEQQMIGPWLETEVGGNVEMLSAMLIAIEKIERQHQHEITVTGREYSVTLTEQDAFIQPNSNLNGSDSVPEELAVQDLHLDSETVSACGLDDFRQILLSWAKFTKN</sequence>
<accession>A0A3E0TVW1</accession>
<dbReference type="RefSeq" id="WP_116009159.1">
    <property type="nucleotide sequence ID" value="NZ_QUOU01000001.1"/>
</dbReference>
<reference evidence="2 3" key="1">
    <citation type="submission" date="2018-08" db="EMBL/GenBank/DDBJ databases">
        <title>Thalassotalea euphylliae genome.</title>
        <authorList>
            <person name="Summers S."/>
            <person name="Rice S.A."/>
            <person name="Freckelton M.L."/>
            <person name="Nedved B.T."/>
            <person name="Hadfield M.G."/>
        </authorList>
    </citation>
    <scope>NUCLEOTIDE SEQUENCE [LARGE SCALE GENOMIC DNA]</scope>
    <source>
        <strain evidence="2 3">H1</strain>
    </source>
</reference>
<dbReference type="OrthoDB" id="5739292at2"/>
<gene>
    <name evidence="2" type="ORF">DXX93_17070</name>
</gene>
<name>A0A3E0TVW1_9GAMM</name>
<proteinExistence type="inferred from homology"/>
<dbReference type="InterPro" id="IPR008249">
    <property type="entry name" value="UPF0231"/>
</dbReference>
<comment type="caution">
    <text evidence="2">The sequence shown here is derived from an EMBL/GenBank/DDBJ whole genome shotgun (WGS) entry which is preliminary data.</text>
</comment>
<evidence type="ECO:0000256" key="1">
    <source>
        <dbReference type="ARBA" id="ARBA00005367"/>
    </source>
</evidence>
<dbReference type="EMBL" id="QUOU01000001">
    <property type="protein sequence ID" value="REL28105.1"/>
    <property type="molecule type" value="Genomic_DNA"/>
</dbReference>
<comment type="similarity">
    <text evidence="1">Belongs to the UPF0231 family.</text>
</comment>
<evidence type="ECO:0000313" key="3">
    <source>
        <dbReference type="Proteomes" id="UP000256478"/>
    </source>
</evidence>